<reference evidence="2 3" key="1">
    <citation type="journal article" date="2017" name="Water Res.">
        <title>Discovery and metagenomic analysis of an anammox bacterial enrichment related to Candidatus "Brocadia caroliniensis" in a full-scale glycerol-fed nitritation-denitritation separate centrate treatment process.</title>
        <authorList>
            <person name="Park H."/>
            <person name="Brotto A.C."/>
            <person name="van Loosdrecht M.C."/>
            <person name="Chandran K."/>
        </authorList>
    </citation>
    <scope>NUCLEOTIDE SEQUENCE [LARGE SCALE GENOMIC DNA]</scope>
    <source>
        <strain evidence="2">26THWARD</strain>
    </source>
</reference>
<evidence type="ECO:0000313" key="3">
    <source>
        <dbReference type="Proteomes" id="UP000189681"/>
    </source>
</evidence>
<protein>
    <recommendedName>
        <fullName evidence="1">DUF559 domain-containing protein</fullName>
    </recommendedName>
</protein>
<dbReference type="Gene3D" id="3.40.960.10">
    <property type="entry name" value="VSR Endonuclease"/>
    <property type="match status" value="1"/>
</dbReference>
<dbReference type="InterPro" id="IPR047216">
    <property type="entry name" value="Endonuclease_DUF559_bact"/>
</dbReference>
<sequence length="113" mass="13626">MRDEFQHIAKVLRKRPTDAERLLWRYLRLRQLGGCKFRRQEPIGKYVVDFVCYEKRIIVEVDGGQHCAEKDGNRDRWFEEQGFKVLRFWNNKVLKNSQGVLEMIRNVVYPTLP</sequence>
<dbReference type="InterPro" id="IPR007569">
    <property type="entry name" value="DUF559"/>
</dbReference>
<dbReference type="Pfam" id="PF04480">
    <property type="entry name" value="DUF559"/>
    <property type="match status" value="1"/>
</dbReference>
<gene>
    <name evidence="2" type="ORF">AYP45_07055</name>
</gene>
<proteinExistence type="predicted"/>
<dbReference type="Proteomes" id="UP000189681">
    <property type="component" value="Unassembled WGS sequence"/>
</dbReference>
<dbReference type="SUPFAM" id="SSF52980">
    <property type="entry name" value="Restriction endonuclease-like"/>
    <property type="match status" value="1"/>
</dbReference>
<dbReference type="InterPro" id="IPR011335">
    <property type="entry name" value="Restrct_endonuc-II-like"/>
</dbReference>
<organism evidence="2 3">
    <name type="scientific">Candidatus Brocadia carolinensis</name>
    <dbReference type="NCBI Taxonomy" id="1004156"/>
    <lineage>
        <taxon>Bacteria</taxon>
        <taxon>Pseudomonadati</taxon>
        <taxon>Planctomycetota</taxon>
        <taxon>Candidatus Brocadiia</taxon>
        <taxon>Candidatus Brocadiales</taxon>
        <taxon>Candidatus Brocadiaceae</taxon>
        <taxon>Candidatus Brocadia</taxon>
    </lineage>
</organism>
<evidence type="ECO:0000313" key="2">
    <source>
        <dbReference type="EMBL" id="OOP56769.1"/>
    </source>
</evidence>
<dbReference type="STRING" id="1004156.AYP45_07055"/>
<feature type="domain" description="DUF559" evidence="1">
    <location>
        <begin position="6"/>
        <end position="107"/>
    </location>
</feature>
<dbReference type="PANTHER" id="PTHR38590:SF1">
    <property type="entry name" value="BLL0828 PROTEIN"/>
    <property type="match status" value="1"/>
</dbReference>
<evidence type="ECO:0000259" key="1">
    <source>
        <dbReference type="Pfam" id="PF04480"/>
    </source>
</evidence>
<name>A0A1V4AUG8_9BACT</name>
<dbReference type="AlphaFoldDB" id="A0A1V4AUG8"/>
<dbReference type="PANTHER" id="PTHR38590">
    <property type="entry name" value="BLL0828 PROTEIN"/>
    <property type="match status" value="1"/>
</dbReference>
<dbReference type="EMBL" id="AYTS01000061">
    <property type="protein sequence ID" value="OOP56769.1"/>
    <property type="molecule type" value="Genomic_DNA"/>
</dbReference>
<accession>A0A1V4AUG8</accession>
<dbReference type="CDD" id="cd01038">
    <property type="entry name" value="Endonuclease_DUF559"/>
    <property type="match status" value="1"/>
</dbReference>
<comment type="caution">
    <text evidence="2">The sequence shown here is derived from an EMBL/GenBank/DDBJ whole genome shotgun (WGS) entry which is preliminary data.</text>
</comment>